<feature type="compositionally biased region" description="Basic and acidic residues" evidence="2">
    <location>
        <begin position="83"/>
        <end position="93"/>
    </location>
</feature>
<gene>
    <name evidence="5" type="ORF">ISN45_Aa05g002280</name>
</gene>
<keyword evidence="1" id="KW-0833">Ubl conjugation pathway</keyword>
<dbReference type="SMART" id="SM00512">
    <property type="entry name" value="Skp1"/>
    <property type="match status" value="1"/>
</dbReference>
<organism evidence="5 6">
    <name type="scientific">Arabidopsis thaliana x Arabidopsis arenosa</name>
    <dbReference type="NCBI Taxonomy" id="1240361"/>
    <lineage>
        <taxon>Eukaryota</taxon>
        <taxon>Viridiplantae</taxon>
        <taxon>Streptophyta</taxon>
        <taxon>Embryophyta</taxon>
        <taxon>Tracheophyta</taxon>
        <taxon>Spermatophyta</taxon>
        <taxon>Magnoliopsida</taxon>
        <taxon>eudicotyledons</taxon>
        <taxon>Gunneridae</taxon>
        <taxon>Pentapetalae</taxon>
        <taxon>rosids</taxon>
        <taxon>malvids</taxon>
        <taxon>Brassicales</taxon>
        <taxon>Brassicaceae</taxon>
        <taxon>Camelineae</taxon>
        <taxon>Arabidopsis</taxon>
    </lineage>
</organism>
<dbReference type="PIRSF" id="PIRSF028729">
    <property type="entry name" value="E3_ubiquit_lig_SCF_Skp"/>
    <property type="match status" value="1"/>
</dbReference>
<accession>A0A8T1ZJH3</accession>
<feature type="domain" description="SKP1 component POZ" evidence="4">
    <location>
        <begin position="4"/>
        <end position="63"/>
    </location>
</feature>
<proteinExistence type="inferred from homology"/>
<dbReference type="Pfam" id="PF03931">
    <property type="entry name" value="Skp1_POZ"/>
    <property type="match status" value="1"/>
</dbReference>
<comment type="pathway">
    <text evidence="1">Protein modification; protein ubiquitination.</text>
</comment>
<dbReference type="Proteomes" id="UP000694240">
    <property type="component" value="Chromosome 10"/>
</dbReference>
<dbReference type="CDD" id="cd18322">
    <property type="entry name" value="BTB_POZ_SKP1"/>
    <property type="match status" value="1"/>
</dbReference>
<comment type="similarity">
    <text evidence="1">Belongs to the SKP1 family.</text>
</comment>
<evidence type="ECO:0000259" key="3">
    <source>
        <dbReference type="Pfam" id="PF01466"/>
    </source>
</evidence>
<dbReference type="Pfam" id="PF01466">
    <property type="entry name" value="Skp1"/>
    <property type="match status" value="1"/>
</dbReference>
<keyword evidence="6" id="KW-1185">Reference proteome</keyword>
<dbReference type="AlphaFoldDB" id="A0A8T1ZJH3"/>
<name>A0A8T1ZJH3_9BRAS</name>
<comment type="subunit">
    <text evidence="1">Part of a SCF (SKP1-cullin-F-box) protein ligase complex.</text>
</comment>
<sequence>MSSNMIVLTSSDGESFQVEEVVARKLQIVRHMLEDDCVINAIPLQNVTGKTLSMVLEYCKKHVDDVVDDDVEPESTEGDGASEEPKKKVDDVVVPKSTEEDDASEEAKKKLDAWDAKFMNDLNTETIFSIILAANYLNVKGLLDLTSQTVADYIKDMTPEEVRELFNIENDFTPEEEEAIRKENAWTFEAASAQEVSKP</sequence>
<dbReference type="InterPro" id="IPR016072">
    <property type="entry name" value="Skp1_comp_dimer"/>
</dbReference>
<feature type="domain" description="SKP1 component dimerisation" evidence="3">
    <location>
        <begin position="140"/>
        <end position="186"/>
    </location>
</feature>
<feature type="compositionally biased region" description="Acidic residues" evidence="2">
    <location>
        <begin position="69"/>
        <end position="82"/>
    </location>
</feature>
<dbReference type="GO" id="GO:0016301">
    <property type="term" value="F:kinase activity"/>
    <property type="evidence" value="ECO:0007669"/>
    <property type="project" value="UniProtKB-KW"/>
</dbReference>
<protein>
    <recommendedName>
        <fullName evidence="1">SKP1-like protein</fullName>
    </recommendedName>
</protein>
<dbReference type="PANTHER" id="PTHR11165">
    <property type="entry name" value="SKP1"/>
    <property type="match status" value="1"/>
</dbReference>
<feature type="region of interest" description="Disordered" evidence="2">
    <location>
        <begin position="69"/>
        <end position="107"/>
    </location>
</feature>
<keyword evidence="5" id="KW-0808">Transferase</keyword>
<reference evidence="5 6" key="1">
    <citation type="submission" date="2020-12" db="EMBL/GenBank/DDBJ databases">
        <title>Concerted genomic and epigenomic changes stabilize Arabidopsis allopolyploids.</title>
        <authorList>
            <person name="Chen Z."/>
        </authorList>
    </citation>
    <scope>NUCLEOTIDE SEQUENCE [LARGE SCALE GENOMIC DNA]</scope>
    <source>
        <strain evidence="5">Allo738</strain>
        <tissue evidence="5">Leaf</tissue>
    </source>
</reference>
<evidence type="ECO:0000256" key="1">
    <source>
        <dbReference type="PIRNR" id="PIRNR028729"/>
    </source>
</evidence>
<dbReference type="GO" id="GO:0006511">
    <property type="term" value="P:ubiquitin-dependent protein catabolic process"/>
    <property type="evidence" value="ECO:0007669"/>
    <property type="project" value="InterPro"/>
</dbReference>
<dbReference type="InterPro" id="IPR001232">
    <property type="entry name" value="SKP1-like"/>
</dbReference>
<dbReference type="InterPro" id="IPR016897">
    <property type="entry name" value="SKP1"/>
</dbReference>
<comment type="function">
    <text evidence="1">Involved in ubiquitination and subsequent proteasomal degradation of target proteins. Together with CUL1, RBX1 and a F-box protein, it forms a SCF E3 ubiquitin ligase complex. The functional specificity of this complex depends on the type of F-box protein. In the SCF complex, it serves as an adapter that links the F-box protein to CUL1.</text>
</comment>
<dbReference type="EMBL" id="JAEFBK010000010">
    <property type="protein sequence ID" value="KAG7558585.1"/>
    <property type="molecule type" value="Genomic_DNA"/>
</dbReference>
<evidence type="ECO:0000313" key="6">
    <source>
        <dbReference type="Proteomes" id="UP000694240"/>
    </source>
</evidence>
<dbReference type="InterPro" id="IPR016073">
    <property type="entry name" value="Skp1_comp_POZ"/>
</dbReference>
<comment type="caution">
    <text evidence="5">The sequence shown here is derived from an EMBL/GenBank/DDBJ whole genome shotgun (WGS) entry which is preliminary data.</text>
</comment>
<evidence type="ECO:0000259" key="4">
    <source>
        <dbReference type="Pfam" id="PF03931"/>
    </source>
</evidence>
<evidence type="ECO:0000313" key="5">
    <source>
        <dbReference type="EMBL" id="KAG7558585.1"/>
    </source>
</evidence>
<keyword evidence="5" id="KW-0418">Kinase</keyword>
<evidence type="ECO:0000256" key="2">
    <source>
        <dbReference type="SAM" id="MobiDB-lite"/>
    </source>
</evidence>